<gene>
    <name evidence="2" type="ORF">E0L32_010695</name>
</gene>
<comment type="caution">
    <text evidence="2">The sequence shown here is derived from an EMBL/GenBank/DDBJ whole genome shotgun (WGS) entry which is preliminary data.</text>
</comment>
<name>A0A507AM48_9PEZI</name>
<dbReference type="AlphaFoldDB" id="A0A507AM48"/>
<dbReference type="RefSeq" id="XP_030989307.1">
    <property type="nucleotide sequence ID" value="XM_031133342.1"/>
</dbReference>
<proteinExistence type="predicted"/>
<dbReference type="PANTHER" id="PTHR40788">
    <property type="entry name" value="CLR5 DOMAIN-CONTAINING PROTEIN-RELATED"/>
    <property type="match status" value="1"/>
</dbReference>
<dbReference type="InParanoid" id="A0A507AM48"/>
<dbReference type="EMBL" id="SKBQ01000089">
    <property type="protein sequence ID" value="TPX07596.1"/>
    <property type="molecule type" value="Genomic_DNA"/>
</dbReference>
<dbReference type="STRING" id="1093900.A0A507AM48"/>
<feature type="region of interest" description="Disordered" evidence="1">
    <location>
        <begin position="621"/>
        <end position="640"/>
    </location>
</feature>
<protein>
    <submittedName>
        <fullName evidence="2">Uncharacterized protein</fullName>
    </submittedName>
</protein>
<reference evidence="2 3" key="1">
    <citation type="submission" date="2019-06" db="EMBL/GenBank/DDBJ databases">
        <title>Draft genome sequence of the filamentous fungus Phialemoniopsis curvata isolated from diesel fuel.</title>
        <authorList>
            <person name="Varaljay V.A."/>
            <person name="Lyon W.J."/>
            <person name="Crouch A.L."/>
            <person name="Drake C.E."/>
            <person name="Hollomon J.M."/>
            <person name="Nadeau L.J."/>
            <person name="Nunn H.S."/>
            <person name="Stevenson B.S."/>
            <person name="Bojanowski C.L."/>
            <person name="Crookes-Goodson W.J."/>
        </authorList>
    </citation>
    <scope>NUCLEOTIDE SEQUENCE [LARGE SCALE GENOMIC DNA]</scope>
    <source>
        <strain evidence="2 3">D216</strain>
    </source>
</reference>
<dbReference type="GeneID" id="41978142"/>
<accession>A0A507AM48</accession>
<evidence type="ECO:0000256" key="1">
    <source>
        <dbReference type="SAM" id="MobiDB-lite"/>
    </source>
</evidence>
<evidence type="ECO:0000313" key="2">
    <source>
        <dbReference type="EMBL" id="TPX07596.1"/>
    </source>
</evidence>
<organism evidence="2 3">
    <name type="scientific">Thyridium curvatum</name>
    <dbReference type="NCBI Taxonomy" id="1093900"/>
    <lineage>
        <taxon>Eukaryota</taxon>
        <taxon>Fungi</taxon>
        <taxon>Dikarya</taxon>
        <taxon>Ascomycota</taxon>
        <taxon>Pezizomycotina</taxon>
        <taxon>Sordariomycetes</taxon>
        <taxon>Sordariomycetidae</taxon>
        <taxon>Thyridiales</taxon>
        <taxon>Thyridiaceae</taxon>
        <taxon>Thyridium</taxon>
    </lineage>
</organism>
<evidence type="ECO:0000313" key="3">
    <source>
        <dbReference type="Proteomes" id="UP000319257"/>
    </source>
</evidence>
<sequence>MSSNSLTKSLIDAHDNLERMYRLHGEFIENKWRSFDRNQRARCCYQLFKRFDHRRGVDYRSLMRMAADFRLASGITDQARNQALIPELNPVNLVNSDPESLVDLLRHRASGTLISLYDSGLDGSPGDRQFVVEMTMPAGKTLSDYQGTTYAAIGLDDEVYARPFTRKAGTAEAIGYLPSISNKDLGRALRDGSILPQSMGLLVVTRQFLLANLSYSLMVAIFEASSEAGTKFDAARLGDQALAIMKNLDSMPRPTRIDLSDLQSFAQFRTQSLRDMWLFMVKEPAVLLVKVGDYRSTTAARVPDYTGFAHSTFSQSYSSRSFVEALHDGLSTIAIWDYMDRLLQQCLSAPENKAYQTILRHELSRVSSMAVSRAQAFFVRLFRIFAGTGHFQRSQASLDKLGDYRVVMTTHPDVLTIRNPQMHLLLRLCRSETDTREVARLVPRLVRRQRIHPDEREILTVAEAEAFAQLKVTAEFAADLSTLLYLPPPKPKAQGPFAGRLEDLDMDISKWKEEIDLLDCFAPLNNLLEPGVALAAFKTIDSFMLDKAGTTMGYLYEDLVQDALEDLQGRYDKEMRASNRDQAQSLLQFSEWRSQPLEERVKLRREKQKTRPVELSLYDLAAAHGDDEDPAGDNREDESVREQAFQVTASTKEVFENLFPKGQQARGSVSWTAFQAAMVELGFTVTPKYGSAVTFEPTEAMSLAKSVTVHRPHQAKIEGHKLLMFASRLRTVYGWDEGTFELA</sequence>
<keyword evidence="3" id="KW-1185">Reference proteome</keyword>
<dbReference type="PANTHER" id="PTHR40788:SF1">
    <property type="entry name" value="IPA PROTEIN"/>
    <property type="match status" value="1"/>
</dbReference>
<dbReference type="OrthoDB" id="2922289at2759"/>
<dbReference type="Proteomes" id="UP000319257">
    <property type="component" value="Unassembled WGS sequence"/>
</dbReference>